<gene>
    <name evidence="3" type="ORF">HRR80_008096</name>
</gene>
<proteinExistence type="inferred from homology"/>
<dbReference type="PANTHER" id="PTHR44229">
    <property type="entry name" value="15-HYDROXYPROSTAGLANDIN DEHYDROGENASE [NAD(+)]"/>
    <property type="match status" value="1"/>
</dbReference>
<evidence type="ECO:0000256" key="2">
    <source>
        <dbReference type="ARBA" id="ARBA00023002"/>
    </source>
</evidence>
<dbReference type="PANTHER" id="PTHR44229:SF4">
    <property type="entry name" value="15-HYDROXYPROSTAGLANDIN DEHYDROGENASE [NAD(+)]"/>
    <property type="match status" value="1"/>
</dbReference>
<dbReference type="InterPro" id="IPR036291">
    <property type="entry name" value="NAD(P)-bd_dom_sf"/>
</dbReference>
<dbReference type="EMBL" id="JAJGCB010000022">
    <property type="protein sequence ID" value="KAJ8987736.1"/>
    <property type="molecule type" value="Genomic_DNA"/>
</dbReference>
<name>A0AAN6IUE4_EXODE</name>
<comment type="similarity">
    <text evidence="1">Belongs to the short-chain dehydrogenases/reductases (SDR) family.</text>
</comment>
<dbReference type="InterPro" id="IPR002347">
    <property type="entry name" value="SDR_fam"/>
</dbReference>
<protein>
    <recommendedName>
        <fullName evidence="5">3-hydroxybutyrate dehydrogenase</fullName>
    </recommendedName>
</protein>
<dbReference type="FunFam" id="3.40.50.720:FF:000643">
    <property type="entry name" value="Short chain dehydrogenase/reductase family oxidoreductase, putative"/>
    <property type="match status" value="1"/>
</dbReference>
<dbReference type="PRINTS" id="PR00081">
    <property type="entry name" value="GDHRDH"/>
</dbReference>
<evidence type="ECO:0000313" key="4">
    <source>
        <dbReference type="Proteomes" id="UP001161757"/>
    </source>
</evidence>
<comment type="caution">
    <text evidence="3">The sequence shown here is derived from an EMBL/GenBank/DDBJ whole genome shotgun (WGS) entry which is preliminary data.</text>
</comment>
<dbReference type="GO" id="GO:0016616">
    <property type="term" value="F:oxidoreductase activity, acting on the CH-OH group of donors, NAD or NADP as acceptor"/>
    <property type="evidence" value="ECO:0007669"/>
    <property type="project" value="TreeGrafter"/>
</dbReference>
<evidence type="ECO:0000256" key="1">
    <source>
        <dbReference type="ARBA" id="ARBA00006484"/>
    </source>
</evidence>
<evidence type="ECO:0008006" key="5">
    <source>
        <dbReference type="Google" id="ProtNLM"/>
    </source>
</evidence>
<dbReference type="Gene3D" id="3.40.50.720">
    <property type="entry name" value="NAD(P)-binding Rossmann-like Domain"/>
    <property type="match status" value="1"/>
</dbReference>
<organism evidence="3 4">
    <name type="scientific">Exophiala dermatitidis</name>
    <name type="common">Black yeast-like fungus</name>
    <name type="synonym">Wangiella dermatitidis</name>
    <dbReference type="NCBI Taxonomy" id="5970"/>
    <lineage>
        <taxon>Eukaryota</taxon>
        <taxon>Fungi</taxon>
        <taxon>Dikarya</taxon>
        <taxon>Ascomycota</taxon>
        <taxon>Pezizomycotina</taxon>
        <taxon>Eurotiomycetes</taxon>
        <taxon>Chaetothyriomycetidae</taxon>
        <taxon>Chaetothyriales</taxon>
        <taxon>Herpotrichiellaceae</taxon>
        <taxon>Exophiala</taxon>
    </lineage>
</organism>
<dbReference type="Pfam" id="PF00106">
    <property type="entry name" value="adh_short"/>
    <property type="match status" value="1"/>
</dbReference>
<dbReference type="GO" id="GO:0005737">
    <property type="term" value="C:cytoplasm"/>
    <property type="evidence" value="ECO:0007669"/>
    <property type="project" value="TreeGrafter"/>
</dbReference>
<dbReference type="SUPFAM" id="SSF51735">
    <property type="entry name" value="NAD(P)-binding Rossmann-fold domains"/>
    <property type="match status" value="1"/>
</dbReference>
<dbReference type="AlphaFoldDB" id="A0AAN6IUE4"/>
<evidence type="ECO:0000313" key="3">
    <source>
        <dbReference type="EMBL" id="KAJ8987736.1"/>
    </source>
</evidence>
<dbReference type="Proteomes" id="UP001161757">
    <property type="component" value="Unassembled WGS sequence"/>
</dbReference>
<keyword evidence="2" id="KW-0560">Oxidoreductase</keyword>
<accession>A0AAN6IUE4</accession>
<reference evidence="3" key="1">
    <citation type="submission" date="2023-01" db="EMBL/GenBank/DDBJ databases">
        <title>Exophiala dermititidis isolated from Cystic Fibrosis Patient.</title>
        <authorList>
            <person name="Kurbessoian T."/>
            <person name="Crocker A."/>
            <person name="Murante D."/>
            <person name="Hogan D.A."/>
            <person name="Stajich J.E."/>
        </authorList>
    </citation>
    <scope>NUCLEOTIDE SEQUENCE</scope>
    <source>
        <strain evidence="3">Ex8</strain>
    </source>
</reference>
<sequence length="332" mass="35757">MAQQIQGKTAIVTGAGSGINLEFARLLLQHGANVLFADLALRPEAQELVNQYQTTPNKAIFKRTDVTSWPDLNDMFKAAEQSFGSIDIVCPGAGVFEPPWSNFWYPPGSKESVDDPLGGRYKLLDINLTHPIRVTQMAISHFLAASPPSSPTNPKSIVHIASIAGQTASLPVPMYHASKHGVQALVRSLATLEQSHGIRVTAVEPGVVKTPLWTENPHKLQIVKQEGEARDEWVTPEEVAQVMLACVKGNEIDSVPGRAATQEGNAHHQQDVEKIPIKGGSCLEVLAGTVRDVPLFGNIGPYATGRPGATVSDSDKLIDEVMGLLKPGWGQF</sequence>